<dbReference type="STRING" id="644358.A0A0C4EDC1"/>
<proteinExistence type="predicted"/>
<gene>
    <name evidence="1" type="ORF">MAPG_10716</name>
</gene>
<dbReference type="Gene3D" id="1.10.10.1620">
    <property type="match status" value="1"/>
</dbReference>
<dbReference type="AlphaFoldDB" id="A0A0C4EDC1"/>
<evidence type="ECO:0008006" key="4">
    <source>
        <dbReference type="Google" id="ProtNLM"/>
    </source>
</evidence>
<dbReference type="OrthoDB" id="7777654at2759"/>
<keyword evidence="3" id="KW-1185">Reference proteome</keyword>
<reference evidence="2" key="4">
    <citation type="journal article" date="2015" name="G3 (Bethesda)">
        <title>Genome sequences of three phytopathogenic species of the Magnaporthaceae family of fungi.</title>
        <authorList>
            <person name="Okagaki L.H."/>
            <person name="Nunes C.C."/>
            <person name="Sailsbery J."/>
            <person name="Clay B."/>
            <person name="Brown D."/>
            <person name="John T."/>
            <person name="Oh Y."/>
            <person name="Young N."/>
            <person name="Fitzgerald M."/>
            <person name="Haas B.J."/>
            <person name="Zeng Q."/>
            <person name="Young S."/>
            <person name="Adiconis X."/>
            <person name="Fan L."/>
            <person name="Levin J.Z."/>
            <person name="Mitchell T.K."/>
            <person name="Okubara P.A."/>
            <person name="Farman M.L."/>
            <person name="Kohn L.M."/>
            <person name="Birren B."/>
            <person name="Ma L.-J."/>
            <person name="Dean R.A."/>
        </authorList>
    </citation>
    <scope>NUCLEOTIDE SEQUENCE</scope>
    <source>
        <strain evidence="2">ATCC 64411 / 73-15</strain>
    </source>
</reference>
<evidence type="ECO:0000313" key="2">
    <source>
        <dbReference type="EnsemblFungi" id="MAPG_10716T0"/>
    </source>
</evidence>
<dbReference type="EMBL" id="ADBL01002649">
    <property type="status" value="NOT_ANNOTATED_CDS"/>
    <property type="molecule type" value="Genomic_DNA"/>
</dbReference>
<protein>
    <recommendedName>
        <fullName evidence="4">Amine oxidase domain-containing protein</fullName>
    </recommendedName>
</protein>
<evidence type="ECO:0000313" key="3">
    <source>
        <dbReference type="Proteomes" id="UP000011715"/>
    </source>
</evidence>
<organism evidence="2 3">
    <name type="scientific">Magnaporthiopsis poae (strain ATCC 64411 / 73-15)</name>
    <name type="common">Kentucky bluegrass fungus</name>
    <name type="synonym">Magnaporthe poae</name>
    <dbReference type="NCBI Taxonomy" id="644358"/>
    <lineage>
        <taxon>Eukaryota</taxon>
        <taxon>Fungi</taxon>
        <taxon>Dikarya</taxon>
        <taxon>Ascomycota</taxon>
        <taxon>Pezizomycotina</taxon>
        <taxon>Sordariomycetes</taxon>
        <taxon>Sordariomycetidae</taxon>
        <taxon>Magnaporthales</taxon>
        <taxon>Magnaporthaceae</taxon>
        <taxon>Magnaporthiopsis</taxon>
    </lineage>
</organism>
<dbReference type="Proteomes" id="UP000011715">
    <property type="component" value="Unassembled WGS sequence"/>
</dbReference>
<sequence length="83" mass="9379">MYGGSLRWARKGKDMCDPDWAFPNNTDNYRVFFAGEQASYMHGWIQGAMAAGLRCVQQVCEAWKLRLKETTPTERAAGTDAIM</sequence>
<reference evidence="1" key="1">
    <citation type="submission" date="2010-05" db="EMBL/GenBank/DDBJ databases">
        <title>The Genome Sequence of Magnaporthe poae strain ATCC 64411.</title>
        <authorList>
            <consortium name="The Broad Institute Genome Sequencing Platform"/>
            <consortium name="Broad Institute Genome Sequencing Center for Infectious Disease"/>
            <person name="Ma L.-J."/>
            <person name="Dead R."/>
            <person name="Young S."/>
            <person name="Zeng Q."/>
            <person name="Koehrsen M."/>
            <person name="Alvarado L."/>
            <person name="Berlin A."/>
            <person name="Chapman S.B."/>
            <person name="Chen Z."/>
            <person name="Freedman E."/>
            <person name="Gellesch M."/>
            <person name="Goldberg J."/>
            <person name="Griggs A."/>
            <person name="Gujja S."/>
            <person name="Heilman E.R."/>
            <person name="Heiman D."/>
            <person name="Hepburn T."/>
            <person name="Howarth C."/>
            <person name="Jen D."/>
            <person name="Larson L."/>
            <person name="Mehta T."/>
            <person name="Neiman D."/>
            <person name="Pearson M."/>
            <person name="Roberts A."/>
            <person name="Saif S."/>
            <person name="Shea T."/>
            <person name="Shenoy N."/>
            <person name="Sisk P."/>
            <person name="Stolte C."/>
            <person name="Sykes S."/>
            <person name="Walk T."/>
            <person name="White J."/>
            <person name="Yandava C."/>
            <person name="Haas B."/>
            <person name="Nusbaum C."/>
            <person name="Birren B."/>
        </authorList>
    </citation>
    <scope>NUCLEOTIDE SEQUENCE</scope>
    <source>
        <strain evidence="1">ATCC 64411</strain>
    </source>
</reference>
<name>A0A0C4EDC1_MAGP6</name>
<reference evidence="1" key="3">
    <citation type="submission" date="2011-03" db="EMBL/GenBank/DDBJ databases">
        <title>Annotation of Magnaporthe poae ATCC 64411.</title>
        <authorList>
            <person name="Ma L.-J."/>
            <person name="Dead R."/>
            <person name="Young S.K."/>
            <person name="Zeng Q."/>
            <person name="Gargeya S."/>
            <person name="Fitzgerald M."/>
            <person name="Haas B."/>
            <person name="Abouelleil A."/>
            <person name="Alvarado L."/>
            <person name="Arachchi H.M."/>
            <person name="Berlin A."/>
            <person name="Brown A."/>
            <person name="Chapman S.B."/>
            <person name="Chen Z."/>
            <person name="Dunbar C."/>
            <person name="Freedman E."/>
            <person name="Gearin G."/>
            <person name="Gellesch M."/>
            <person name="Goldberg J."/>
            <person name="Griggs A."/>
            <person name="Gujja S."/>
            <person name="Heiman D."/>
            <person name="Howarth C."/>
            <person name="Larson L."/>
            <person name="Lui A."/>
            <person name="MacDonald P.J.P."/>
            <person name="Mehta T."/>
            <person name="Montmayeur A."/>
            <person name="Murphy C."/>
            <person name="Neiman D."/>
            <person name="Pearson M."/>
            <person name="Priest M."/>
            <person name="Roberts A."/>
            <person name="Saif S."/>
            <person name="Shea T."/>
            <person name="Shenoy N."/>
            <person name="Sisk P."/>
            <person name="Stolte C."/>
            <person name="Sykes S."/>
            <person name="Yandava C."/>
            <person name="Wortman J."/>
            <person name="Nusbaum C."/>
            <person name="Birren B."/>
        </authorList>
    </citation>
    <scope>NUCLEOTIDE SEQUENCE</scope>
    <source>
        <strain evidence="1">ATCC 64411</strain>
    </source>
</reference>
<dbReference type="VEuPathDB" id="FungiDB:MAPG_10716"/>
<reference evidence="3" key="2">
    <citation type="submission" date="2010-05" db="EMBL/GenBank/DDBJ databases">
        <title>The genome sequence of Magnaporthe poae strain ATCC 64411.</title>
        <authorList>
            <person name="Ma L.-J."/>
            <person name="Dead R."/>
            <person name="Young S."/>
            <person name="Zeng Q."/>
            <person name="Koehrsen M."/>
            <person name="Alvarado L."/>
            <person name="Berlin A."/>
            <person name="Chapman S.B."/>
            <person name="Chen Z."/>
            <person name="Freedman E."/>
            <person name="Gellesch M."/>
            <person name="Goldberg J."/>
            <person name="Griggs A."/>
            <person name="Gujja S."/>
            <person name="Heilman E.R."/>
            <person name="Heiman D."/>
            <person name="Hepburn T."/>
            <person name="Howarth C."/>
            <person name="Jen D."/>
            <person name="Larson L."/>
            <person name="Mehta T."/>
            <person name="Neiman D."/>
            <person name="Pearson M."/>
            <person name="Roberts A."/>
            <person name="Saif S."/>
            <person name="Shea T."/>
            <person name="Shenoy N."/>
            <person name="Sisk P."/>
            <person name="Stolte C."/>
            <person name="Sykes S."/>
            <person name="Walk T."/>
            <person name="White J."/>
            <person name="Yandava C."/>
            <person name="Haas B."/>
            <person name="Nusbaum C."/>
            <person name="Birren B."/>
        </authorList>
    </citation>
    <scope>NUCLEOTIDE SEQUENCE [LARGE SCALE GENOMIC DNA]</scope>
    <source>
        <strain evidence="3">ATCC 64411 / 73-15</strain>
    </source>
</reference>
<evidence type="ECO:0000313" key="1">
    <source>
        <dbReference type="EMBL" id="KLU91767.1"/>
    </source>
</evidence>
<dbReference type="EMBL" id="GL876978">
    <property type="protein sequence ID" value="KLU91767.1"/>
    <property type="molecule type" value="Genomic_DNA"/>
</dbReference>
<accession>A0A0C4EDC1</accession>
<dbReference type="EnsemblFungi" id="MAPG_10716T0">
    <property type="protein sequence ID" value="MAPG_10716T0"/>
    <property type="gene ID" value="MAPG_10716"/>
</dbReference>
<reference evidence="2" key="5">
    <citation type="submission" date="2015-06" db="UniProtKB">
        <authorList>
            <consortium name="EnsemblFungi"/>
        </authorList>
    </citation>
    <scope>IDENTIFICATION</scope>
    <source>
        <strain evidence="2">ATCC 64411</strain>
    </source>
</reference>